<protein>
    <submittedName>
        <fullName evidence="2">Uncharacterized protein</fullName>
    </submittedName>
</protein>
<dbReference type="RefSeq" id="WP_007923582.1">
    <property type="nucleotide sequence ID" value="NZ_ADVG01000006.1"/>
</dbReference>
<gene>
    <name evidence="2" type="ORF">Krac_0101</name>
</gene>
<proteinExistence type="predicted"/>
<keyword evidence="3" id="KW-1185">Reference proteome</keyword>
<dbReference type="AlphaFoldDB" id="D6U8R3"/>
<name>D6U8R3_KTERA</name>
<dbReference type="OrthoDB" id="9897296at2"/>
<feature type="region of interest" description="Disordered" evidence="1">
    <location>
        <begin position="250"/>
        <end position="281"/>
    </location>
</feature>
<reference evidence="2 3" key="1">
    <citation type="journal article" date="2011" name="Stand. Genomic Sci.">
        <title>Non-contiguous finished genome sequence and contextual data of the filamentous soil bacterium Ktedonobacter racemifer type strain (SOSP1-21).</title>
        <authorList>
            <person name="Chang Y.J."/>
            <person name="Land M."/>
            <person name="Hauser L."/>
            <person name="Chertkov O."/>
            <person name="Del Rio T.G."/>
            <person name="Nolan M."/>
            <person name="Copeland A."/>
            <person name="Tice H."/>
            <person name="Cheng J.F."/>
            <person name="Lucas S."/>
            <person name="Han C."/>
            <person name="Goodwin L."/>
            <person name="Pitluck S."/>
            <person name="Ivanova N."/>
            <person name="Ovchinikova G."/>
            <person name="Pati A."/>
            <person name="Chen A."/>
            <person name="Palaniappan K."/>
            <person name="Mavromatis K."/>
            <person name="Liolios K."/>
            <person name="Brettin T."/>
            <person name="Fiebig A."/>
            <person name="Rohde M."/>
            <person name="Abt B."/>
            <person name="Goker M."/>
            <person name="Detter J.C."/>
            <person name="Woyke T."/>
            <person name="Bristow J."/>
            <person name="Eisen J.A."/>
            <person name="Markowitz V."/>
            <person name="Hugenholtz P."/>
            <person name="Kyrpides N.C."/>
            <person name="Klenk H.P."/>
            <person name="Lapidus A."/>
        </authorList>
    </citation>
    <scope>NUCLEOTIDE SEQUENCE [LARGE SCALE GENOMIC DNA]</scope>
    <source>
        <strain evidence="3">DSM 44963</strain>
    </source>
</reference>
<dbReference type="EMBL" id="ADVG01000006">
    <property type="protein sequence ID" value="EFH79623.1"/>
    <property type="molecule type" value="Genomic_DNA"/>
</dbReference>
<dbReference type="InParanoid" id="D6U8R3"/>
<sequence>MPSQQERPEMHNVYLGWNDYEIKVGPEAYRRIIEIVQAEAVCRKCGQRYSEEAPNVAGLLCLHCFLAEDRKGLTYQGLLTPDLGEQPTRRLYTPYDSKAYFFLDGQGHVYTTKGGPGEKEDVTQNENATLKYWHFPRPVQAAMSNGQTVDASHWHWTIHGTPRTDDVVMIQHGSSWRKDEILFIVKRHGQAIQISRRKPMHRALLAEARAELEGMRRGNMYLIDGEEQYSIYESDVYRLVARKVGEILQEATSNTEAPDEHSADEESEEANEEAHSAAASR</sequence>
<evidence type="ECO:0000313" key="3">
    <source>
        <dbReference type="Proteomes" id="UP000004508"/>
    </source>
</evidence>
<comment type="caution">
    <text evidence="2">The sequence shown here is derived from an EMBL/GenBank/DDBJ whole genome shotgun (WGS) entry which is preliminary data.</text>
</comment>
<accession>D6U8R3</accession>
<evidence type="ECO:0000256" key="1">
    <source>
        <dbReference type="SAM" id="MobiDB-lite"/>
    </source>
</evidence>
<feature type="compositionally biased region" description="Acidic residues" evidence="1">
    <location>
        <begin position="262"/>
        <end position="271"/>
    </location>
</feature>
<dbReference type="STRING" id="485913.Krac_0101"/>
<organism evidence="2 3">
    <name type="scientific">Ktedonobacter racemifer DSM 44963</name>
    <dbReference type="NCBI Taxonomy" id="485913"/>
    <lineage>
        <taxon>Bacteria</taxon>
        <taxon>Bacillati</taxon>
        <taxon>Chloroflexota</taxon>
        <taxon>Ktedonobacteria</taxon>
        <taxon>Ktedonobacterales</taxon>
        <taxon>Ktedonobacteraceae</taxon>
        <taxon>Ktedonobacter</taxon>
    </lineage>
</organism>
<evidence type="ECO:0000313" key="2">
    <source>
        <dbReference type="EMBL" id="EFH79623.1"/>
    </source>
</evidence>
<dbReference type="Proteomes" id="UP000004508">
    <property type="component" value="Unassembled WGS sequence"/>
</dbReference>